<feature type="transmembrane region" description="Helical" evidence="7">
    <location>
        <begin position="149"/>
        <end position="181"/>
    </location>
</feature>
<keyword evidence="3" id="KW-1003">Cell membrane</keyword>
<feature type="transmembrane region" description="Helical" evidence="7">
    <location>
        <begin position="297"/>
        <end position="315"/>
    </location>
</feature>
<dbReference type="InterPro" id="IPR003370">
    <property type="entry name" value="Chromate_transpt"/>
</dbReference>
<feature type="transmembrane region" description="Helical" evidence="7">
    <location>
        <begin position="491"/>
        <end position="508"/>
    </location>
</feature>
<comment type="similarity">
    <text evidence="2">Belongs to the chromate ion transporter (CHR) (TC 2.A.51) family.</text>
</comment>
<name>A0A0L0H934_SPIPD</name>
<evidence type="ECO:0000256" key="5">
    <source>
        <dbReference type="ARBA" id="ARBA00022989"/>
    </source>
</evidence>
<evidence type="ECO:0000256" key="1">
    <source>
        <dbReference type="ARBA" id="ARBA00004651"/>
    </source>
</evidence>
<dbReference type="GeneID" id="27690398"/>
<accession>A0A0L0H934</accession>
<evidence type="ECO:0000256" key="3">
    <source>
        <dbReference type="ARBA" id="ARBA00022475"/>
    </source>
</evidence>
<keyword evidence="9" id="KW-1185">Reference proteome</keyword>
<proteinExistence type="inferred from homology"/>
<gene>
    <name evidence="8" type="ORF">SPPG_07159</name>
</gene>
<feature type="transmembrane region" description="Helical" evidence="7">
    <location>
        <begin position="364"/>
        <end position="390"/>
    </location>
</feature>
<evidence type="ECO:0000313" key="8">
    <source>
        <dbReference type="EMBL" id="KNC97697.1"/>
    </source>
</evidence>
<dbReference type="GO" id="GO:0015109">
    <property type="term" value="F:chromate transmembrane transporter activity"/>
    <property type="evidence" value="ECO:0007669"/>
    <property type="project" value="InterPro"/>
</dbReference>
<feature type="transmembrane region" description="Helical" evidence="7">
    <location>
        <begin position="465"/>
        <end position="485"/>
    </location>
</feature>
<dbReference type="VEuPathDB" id="FungiDB:SPPG_07159"/>
<reference evidence="8 9" key="1">
    <citation type="submission" date="2009-08" db="EMBL/GenBank/DDBJ databases">
        <title>The Genome Sequence of Spizellomyces punctatus strain DAOM BR117.</title>
        <authorList>
            <consortium name="The Broad Institute Genome Sequencing Platform"/>
            <person name="Russ C."/>
            <person name="Cuomo C."/>
            <person name="Shea T."/>
            <person name="Young S.K."/>
            <person name="Zeng Q."/>
            <person name="Koehrsen M."/>
            <person name="Haas B."/>
            <person name="Borodovsky M."/>
            <person name="Guigo R."/>
            <person name="Alvarado L."/>
            <person name="Berlin A."/>
            <person name="Bochicchio J."/>
            <person name="Borenstein D."/>
            <person name="Chapman S."/>
            <person name="Chen Z."/>
            <person name="Engels R."/>
            <person name="Freedman E."/>
            <person name="Gellesch M."/>
            <person name="Goldberg J."/>
            <person name="Griggs A."/>
            <person name="Gujja S."/>
            <person name="Heiman D."/>
            <person name="Hepburn T."/>
            <person name="Howarth C."/>
            <person name="Jen D."/>
            <person name="Larson L."/>
            <person name="Lewis B."/>
            <person name="Mehta T."/>
            <person name="Park D."/>
            <person name="Pearson M."/>
            <person name="Roberts A."/>
            <person name="Saif S."/>
            <person name="Shenoy N."/>
            <person name="Sisk P."/>
            <person name="Stolte C."/>
            <person name="Sykes S."/>
            <person name="Thomson T."/>
            <person name="Walk T."/>
            <person name="White J."/>
            <person name="Yandava C."/>
            <person name="Burger G."/>
            <person name="Gray M.W."/>
            <person name="Holland P.W.H."/>
            <person name="King N."/>
            <person name="Lang F.B.F."/>
            <person name="Roger A.J."/>
            <person name="Ruiz-Trillo I."/>
            <person name="Lander E."/>
            <person name="Nusbaum C."/>
        </authorList>
    </citation>
    <scope>NUCLEOTIDE SEQUENCE [LARGE SCALE GENOMIC DNA]</scope>
    <source>
        <strain evidence="8 9">DAOM BR117</strain>
    </source>
</reference>
<keyword evidence="5 7" id="KW-1133">Transmembrane helix</keyword>
<evidence type="ECO:0000313" key="9">
    <source>
        <dbReference type="Proteomes" id="UP000053201"/>
    </source>
</evidence>
<dbReference type="EMBL" id="KQ257463">
    <property type="protein sequence ID" value="KNC97697.1"/>
    <property type="molecule type" value="Genomic_DNA"/>
</dbReference>
<feature type="transmembrane region" description="Helical" evidence="7">
    <location>
        <begin position="433"/>
        <end position="453"/>
    </location>
</feature>
<organism evidence="8 9">
    <name type="scientific">Spizellomyces punctatus (strain DAOM BR117)</name>
    <dbReference type="NCBI Taxonomy" id="645134"/>
    <lineage>
        <taxon>Eukaryota</taxon>
        <taxon>Fungi</taxon>
        <taxon>Fungi incertae sedis</taxon>
        <taxon>Chytridiomycota</taxon>
        <taxon>Chytridiomycota incertae sedis</taxon>
        <taxon>Chytridiomycetes</taxon>
        <taxon>Spizellomycetales</taxon>
        <taxon>Spizellomycetaceae</taxon>
        <taxon>Spizellomyces</taxon>
    </lineage>
</organism>
<evidence type="ECO:0000256" key="2">
    <source>
        <dbReference type="ARBA" id="ARBA00005262"/>
    </source>
</evidence>
<dbReference type="OMA" id="GMEPFWV"/>
<dbReference type="eggNOG" id="ENOG502QRJG">
    <property type="taxonomic scope" value="Eukaryota"/>
</dbReference>
<evidence type="ECO:0008006" key="10">
    <source>
        <dbReference type="Google" id="ProtNLM"/>
    </source>
</evidence>
<dbReference type="STRING" id="645134.A0A0L0H934"/>
<sequence length="509" mass="54925">MVSAILKKLWEIVKIYTPLGYITFGGPNAAIALYHEIFVVRRKWLSDSVFAELFGICQGLPGPGSAQMSFAIALIRSGIFPAVVSFFVWSTPAAIILFFGASSIAKAGATLPLWLSSLQNGLVSAAVGLIALAAYRLSTKIIRTELQRFICLASAIASICSSKPFVLPVTMVAGGLLTVFFEYWGQDWVDYGAQRWEEVKRRRGLKGDDPAVEDNGSVHSEICTSEGEIAMADVPSNNQEEHTTIAPIHSSITIVPSTREDTISTVSRRRVPTAVPNTLPEPEPEPAPLTLTYTPRIGIVVLLVWGAILIVSIGVRSVPRLPRALDIFFTFYLVGAITFGGGAVLVPLLQTWVVAPGWLTNQEFLLGFALINALPGPLFNFSVYVGVLAYRKESSILGALLAWAGIFLPGMLLMVGLLPIWNTLRERRIVRVILDGVTAGAVGLVYTGTWILWQKAISNKPSGAAVGAYPYYVAVVGLTFVTVGFWKWPPIVPIGLGGVIGVLQWVAAS</sequence>
<evidence type="ECO:0000256" key="7">
    <source>
        <dbReference type="SAM" id="Phobius"/>
    </source>
</evidence>
<dbReference type="OrthoDB" id="2160638at2759"/>
<dbReference type="GO" id="GO:0005886">
    <property type="term" value="C:plasma membrane"/>
    <property type="evidence" value="ECO:0007669"/>
    <property type="project" value="UniProtKB-SubCell"/>
</dbReference>
<feature type="transmembrane region" description="Helical" evidence="7">
    <location>
        <begin position="78"/>
        <end position="101"/>
    </location>
</feature>
<dbReference type="InParanoid" id="A0A0L0H934"/>
<dbReference type="PANTHER" id="PTHR33567">
    <property type="entry name" value="CHROMATE ION TRANSPORTER (EUROFUNG)"/>
    <property type="match status" value="1"/>
</dbReference>
<comment type="subcellular location">
    <subcellularLocation>
        <location evidence="1">Cell membrane</location>
        <topology evidence="1">Multi-pass membrane protein</topology>
    </subcellularLocation>
</comment>
<dbReference type="RefSeq" id="XP_016605737.1">
    <property type="nucleotide sequence ID" value="XM_016755333.1"/>
</dbReference>
<dbReference type="Pfam" id="PF02417">
    <property type="entry name" value="Chromate_transp"/>
    <property type="match status" value="2"/>
</dbReference>
<feature type="transmembrane region" description="Helical" evidence="7">
    <location>
        <begin position="327"/>
        <end position="352"/>
    </location>
</feature>
<evidence type="ECO:0000256" key="4">
    <source>
        <dbReference type="ARBA" id="ARBA00022692"/>
    </source>
</evidence>
<protein>
    <recommendedName>
        <fullName evidence="10">Chromate ion transporter (CHR) family chromate transporter</fullName>
    </recommendedName>
</protein>
<evidence type="ECO:0000256" key="6">
    <source>
        <dbReference type="ARBA" id="ARBA00023136"/>
    </source>
</evidence>
<feature type="transmembrane region" description="Helical" evidence="7">
    <location>
        <begin position="113"/>
        <end position="137"/>
    </location>
</feature>
<keyword evidence="4 7" id="KW-0812">Transmembrane</keyword>
<keyword evidence="6 7" id="KW-0472">Membrane</keyword>
<feature type="transmembrane region" description="Helical" evidence="7">
    <location>
        <begin position="397"/>
        <end position="421"/>
    </location>
</feature>
<dbReference type="AlphaFoldDB" id="A0A0L0H934"/>
<dbReference type="Proteomes" id="UP000053201">
    <property type="component" value="Unassembled WGS sequence"/>
</dbReference>
<dbReference type="PANTHER" id="PTHR33567:SF3">
    <property type="entry name" value="CHROMATE ION TRANSPORTER (EUROFUNG)"/>
    <property type="match status" value="1"/>
</dbReference>